<sequence length="410" mass="44753">MIDRVQAEQIAAAWARRDSLRLGHECRPAVTEFDLGYVITSTVSTLGRALPGDLPTTVVDKQTGEVTTWPHVAPDVVARLYRRSRPSGPPVPRAVDPAGQLLRDIRRLPNPTTAARLTINGRIFTARGAKGDVQVNHHPLVRAYLDGLPAGHLVRGGDRHAELVVVSDVLYRHDHRRAAEGIAPMSLGDAKDLLVSARVEVSRVREPGDPHGGPADLPCDSCLDMLVYFHALPPSERNHTVPWFPEPAADPEPDRFRPEVAQALVAAGWRPRFDDEAVARSAIRDVSAVHGRTHQHPSFPAATSTLTAFPRLAAKRRGPGKEVWISRFDIQPRQVANTADTLADFAAVIGARLFPIGTEHQHSIIAVDEHGRIFALDQAGEWFLGADIDAALSTLLLGRAPARVRDDGTW</sequence>
<evidence type="ECO:0000313" key="1">
    <source>
        <dbReference type="EMBL" id="SEJ58532.1"/>
    </source>
</evidence>
<dbReference type="InterPro" id="IPR025968">
    <property type="entry name" value="YwqJ_deaminase"/>
</dbReference>
<accession>A0A1H7A8Y5</accession>
<organism evidence="1 2">
    <name type="scientific">Micromonospora phaseoli</name>
    <dbReference type="NCBI Taxonomy" id="1144548"/>
    <lineage>
        <taxon>Bacteria</taxon>
        <taxon>Bacillati</taxon>
        <taxon>Actinomycetota</taxon>
        <taxon>Actinomycetes</taxon>
        <taxon>Micromonosporales</taxon>
        <taxon>Micromonosporaceae</taxon>
        <taxon>Micromonospora</taxon>
    </lineage>
</organism>
<protein>
    <submittedName>
        <fullName evidence="1">YwqJ-like deaminase</fullName>
    </submittedName>
</protein>
<dbReference type="OrthoDB" id="4552872at2"/>
<dbReference type="EMBL" id="FNYV01000005">
    <property type="protein sequence ID" value="SEJ58532.1"/>
    <property type="molecule type" value="Genomic_DNA"/>
</dbReference>
<keyword evidence="2" id="KW-1185">Reference proteome</keyword>
<dbReference type="Pfam" id="PF14431">
    <property type="entry name" value="YwqJ-deaminase"/>
    <property type="match status" value="1"/>
</dbReference>
<dbReference type="AlphaFoldDB" id="A0A1H7A8Y5"/>
<dbReference type="RefSeq" id="WP_092380768.1">
    <property type="nucleotide sequence ID" value="NZ_BOPI01000011.1"/>
</dbReference>
<evidence type="ECO:0000313" key="2">
    <source>
        <dbReference type="Proteomes" id="UP000198707"/>
    </source>
</evidence>
<reference evidence="2" key="1">
    <citation type="submission" date="2016-10" db="EMBL/GenBank/DDBJ databases">
        <authorList>
            <person name="Varghese N."/>
            <person name="Submissions S."/>
        </authorList>
    </citation>
    <scope>NUCLEOTIDE SEQUENCE [LARGE SCALE GENOMIC DNA]</scope>
    <source>
        <strain evidence="2">CGMCC 4.7038</strain>
    </source>
</reference>
<gene>
    <name evidence="1" type="ORF">SAMN05443287_105366</name>
</gene>
<proteinExistence type="predicted"/>
<dbReference type="Proteomes" id="UP000198707">
    <property type="component" value="Unassembled WGS sequence"/>
</dbReference>
<dbReference type="Pfam" id="PF14433">
    <property type="entry name" value="SUKH-3"/>
    <property type="match status" value="1"/>
</dbReference>
<name>A0A1H7A8Y5_9ACTN</name>
<dbReference type="InterPro" id="IPR025850">
    <property type="entry name" value="SUKH-3"/>
</dbReference>